<evidence type="ECO:0000313" key="4">
    <source>
        <dbReference type="Proteomes" id="UP000515679"/>
    </source>
</evidence>
<dbReference type="Pfam" id="PF03354">
    <property type="entry name" value="TerL_ATPase"/>
    <property type="match status" value="1"/>
</dbReference>
<evidence type="ECO:0000259" key="2">
    <source>
        <dbReference type="Pfam" id="PF20441"/>
    </source>
</evidence>
<dbReference type="AlphaFoldDB" id="A0A7G5C5H6"/>
<dbReference type="InterPro" id="IPR005021">
    <property type="entry name" value="Terminase_largesu-like"/>
</dbReference>
<organism evidence="3 4">
    <name type="scientific">Cohnella cholangitidis</name>
    <dbReference type="NCBI Taxonomy" id="2598458"/>
    <lineage>
        <taxon>Bacteria</taxon>
        <taxon>Bacillati</taxon>
        <taxon>Bacillota</taxon>
        <taxon>Bacilli</taxon>
        <taxon>Bacillales</taxon>
        <taxon>Paenibacillaceae</taxon>
        <taxon>Cohnella</taxon>
    </lineage>
</organism>
<accession>A0A7G5C5H6</accession>
<gene>
    <name evidence="3" type="ORF">FPL14_27295</name>
</gene>
<dbReference type="InterPro" id="IPR046462">
    <property type="entry name" value="TerL_nuclease"/>
</dbReference>
<evidence type="ECO:0000313" key="3">
    <source>
        <dbReference type="EMBL" id="QMV44460.1"/>
    </source>
</evidence>
<feature type="domain" description="Terminase large subunit-like endonuclease" evidence="2">
    <location>
        <begin position="239"/>
        <end position="507"/>
    </location>
</feature>
<dbReference type="PANTHER" id="PTHR41287">
    <property type="match status" value="1"/>
</dbReference>
<dbReference type="EMBL" id="CP041969">
    <property type="protein sequence ID" value="QMV44460.1"/>
    <property type="molecule type" value="Genomic_DNA"/>
</dbReference>
<sequence length="530" mass="60586">MAHDKQRALDPIEFIQMLHAVDDFYGQPFILLDWQYEILWNVYGTITDRGYRQYQYAYLEIPKKNGKTSLIAAVSLYHLVCDPPGGQIYCCAADKEQAKLVYKAAVGMIEQEPEFEGILKVTESSKEIKNVLTGTVMKVLSAEAYTKHGINPTVVIFDELHAQPNRDLWDVMTFGAGAARKEPLWWVITTAGDDPDRGSIGWEQHEYAKQVRDGEKVDPTWYVKIYGIPEDGEDAEGNQIDIFDEKLWYQVNPSLGHTIDIDAVRKEALTARNKESAERLFRWLRLNQWISLKKTGWQPLTLWDKTAGEWGLTDLVGKRCYPGLDLSSTTDITAACYLFPPQDGISDWRVIFDAWIPEDNMNERVKRDKVAYDKWVNQKHLLTTPGDVVDYDFVQARIIAASKQYNVQTLGSDPWGNRLIAQKLMQAGVNVIDIPQDMKNMSPAMKLIEQLMKRGLMTHETNPLARWCWGNIVVAVDGNENVKPMKNKSRDRIDLIVAMINAMATAMLFEEIDMNFGEFAEEDFLNKLWG</sequence>
<dbReference type="InterPro" id="IPR027417">
    <property type="entry name" value="P-loop_NTPase"/>
</dbReference>
<dbReference type="RefSeq" id="WP_182300695.1">
    <property type="nucleotide sequence ID" value="NZ_CP041969.1"/>
</dbReference>
<feature type="domain" description="Terminase large subunit-like ATPase" evidence="1">
    <location>
        <begin position="34"/>
        <end position="209"/>
    </location>
</feature>
<evidence type="ECO:0000259" key="1">
    <source>
        <dbReference type="Pfam" id="PF03354"/>
    </source>
</evidence>
<dbReference type="GO" id="GO:0004519">
    <property type="term" value="F:endonuclease activity"/>
    <property type="evidence" value="ECO:0007669"/>
    <property type="project" value="InterPro"/>
</dbReference>
<dbReference type="InterPro" id="IPR046461">
    <property type="entry name" value="TerL_ATPase"/>
</dbReference>
<dbReference type="PANTHER" id="PTHR41287:SF1">
    <property type="entry name" value="PROTEIN YMFN"/>
    <property type="match status" value="1"/>
</dbReference>
<protein>
    <submittedName>
        <fullName evidence="3">Terminase large subunit</fullName>
    </submittedName>
</protein>
<reference evidence="3 4" key="1">
    <citation type="submission" date="2019-07" db="EMBL/GenBank/DDBJ databases">
        <authorList>
            <person name="Kim J.K."/>
            <person name="Cheong H.-M."/>
            <person name="Choi Y."/>
            <person name="Hwang K.J."/>
            <person name="Lee S."/>
            <person name="Choi C."/>
        </authorList>
    </citation>
    <scope>NUCLEOTIDE SEQUENCE [LARGE SCALE GENOMIC DNA]</scope>
    <source>
        <strain evidence="3 4">KS 22</strain>
    </source>
</reference>
<dbReference type="Pfam" id="PF20441">
    <property type="entry name" value="TerL_nuclease"/>
    <property type="match status" value="1"/>
</dbReference>
<keyword evidence="4" id="KW-1185">Reference proteome</keyword>
<dbReference type="Gene3D" id="3.40.50.300">
    <property type="entry name" value="P-loop containing nucleotide triphosphate hydrolases"/>
    <property type="match status" value="1"/>
</dbReference>
<dbReference type="KEGG" id="cchl:FPL14_27295"/>
<proteinExistence type="predicted"/>
<name>A0A7G5C5H6_9BACL</name>
<dbReference type="Proteomes" id="UP000515679">
    <property type="component" value="Chromosome"/>
</dbReference>